<dbReference type="PANTHER" id="PTHR11455">
    <property type="entry name" value="CRYPTOCHROME"/>
    <property type="match status" value="1"/>
</dbReference>
<comment type="cofactor">
    <cofactor evidence="1">
        <name>FAD</name>
        <dbReference type="ChEBI" id="CHEBI:57692"/>
    </cofactor>
</comment>
<comment type="caution">
    <text evidence="6">The sequence shown here is derived from an EMBL/GenBank/DDBJ whole genome shotgun (WGS) entry which is preliminary data.</text>
</comment>
<protein>
    <recommendedName>
        <fullName evidence="5">Cryptochrome/DNA photolyase FAD-binding domain-containing protein</fullName>
    </recommendedName>
</protein>
<keyword evidence="3" id="KW-0285">Flavoprotein</keyword>
<proteinExistence type="inferred from homology"/>
<dbReference type="InterPro" id="IPR036134">
    <property type="entry name" value="Crypto/Photolyase_FAD-like_sf"/>
</dbReference>
<feature type="domain" description="Cryptochrome/DNA photolyase FAD-binding" evidence="5">
    <location>
        <begin position="84"/>
        <end position="206"/>
    </location>
</feature>
<reference evidence="6 7" key="1">
    <citation type="submission" date="2018-06" db="EMBL/GenBank/DDBJ databases">
        <title>Complete Genomes of Monosporascus.</title>
        <authorList>
            <person name="Robinson A.J."/>
            <person name="Natvig D.O."/>
        </authorList>
    </citation>
    <scope>NUCLEOTIDE SEQUENCE [LARGE SCALE GENOMIC DNA]</scope>
    <source>
        <strain evidence="6 7">CBS 609.92</strain>
    </source>
</reference>
<evidence type="ECO:0000313" key="7">
    <source>
        <dbReference type="Proteomes" id="UP000294003"/>
    </source>
</evidence>
<dbReference type="InterPro" id="IPR002081">
    <property type="entry name" value="Cryptochrome/DNA_photolyase_1"/>
</dbReference>
<comment type="similarity">
    <text evidence="2">Belongs to the DNA photolyase class-1 family.</text>
</comment>
<dbReference type="Proteomes" id="UP000294003">
    <property type="component" value="Unassembled WGS sequence"/>
</dbReference>
<evidence type="ECO:0000313" key="6">
    <source>
        <dbReference type="EMBL" id="RYO84512.1"/>
    </source>
</evidence>
<keyword evidence="7" id="KW-1185">Reference proteome</keyword>
<keyword evidence="4" id="KW-0274">FAD</keyword>
<evidence type="ECO:0000256" key="2">
    <source>
        <dbReference type="ARBA" id="ARBA00005862"/>
    </source>
</evidence>
<sequence>MCFTGSGARTRLLRAELAALGTPARDADGGGPGRNKGRAIAESARGNNVGHVFANIEYEIEEPRRDPDLFKPLEREEETDVRHMRQTNTEAYMHNRLRMDVASYPPTNLLIDYLRGERYFAEHLVDWGLCTNTQGWEPSYTVFSPVTQPEKYDPNEYYIRRRVREPRGVVGNALFDPYNRPSRNEFEKLGYPKLRDDFKERKDKVHPEIQAGYGGCKL</sequence>
<dbReference type="Pfam" id="PF03441">
    <property type="entry name" value="FAD_binding_7"/>
    <property type="match status" value="1"/>
</dbReference>
<evidence type="ECO:0000259" key="5">
    <source>
        <dbReference type="Pfam" id="PF03441"/>
    </source>
</evidence>
<evidence type="ECO:0000256" key="1">
    <source>
        <dbReference type="ARBA" id="ARBA00001974"/>
    </source>
</evidence>
<name>A0ABY0H4B6_9PEZI</name>
<accession>A0ABY0H4B6</accession>
<evidence type="ECO:0000256" key="4">
    <source>
        <dbReference type="ARBA" id="ARBA00022827"/>
    </source>
</evidence>
<dbReference type="InterPro" id="IPR005101">
    <property type="entry name" value="Cryptochr/Photolyase_FAD-bd"/>
</dbReference>
<dbReference type="Gene3D" id="1.10.579.10">
    <property type="entry name" value="DNA Cyclobutane Dipyrimidine Photolyase, subunit A, domain 3"/>
    <property type="match status" value="1"/>
</dbReference>
<dbReference type="SUPFAM" id="SSF48173">
    <property type="entry name" value="Cryptochrome/photolyase FAD-binding domain"/>
    <property type="match status" value="1"/>
</dbReference>
<evidence type="ECO:0000256" key="3">
    <source>
        <dbReference type="ARBA" id="ARBA00022630"/>
    </source>
</evidence>
<gene>
    <name evidence="6" type="ORF">DL762_005618</name>
</gene>
<dbReference type="PANTHER" id="PTHR11455:SF18">
    <property type="entry name" value="SI:CH1073-390K14.1"/>
    <property type="match status" value="1"/>
</dbReference>
<organism evidence="6 7">
    <name type="scientific">Monosporascus cannonballus</name>
    <dbReference type="NCBI Taxonomy" id="155416"/>
    <lineage>
        <taxon>Eukaryota</taxon>
        <taxon>Fungi</taxon>
        <taxon>Dikarya</taxon>
        <taxon>Ascomycota</taxon>
        <taxon>Pezizomycotina</taxon>
        <taxon>Sordariomycetes</taxon>
        <taxon>Xylariomycetidae</taxon>
        <taxon>Xylariales</taxon>
        <taxon>Xylariales incertae sedis</taxon>
        <taxon>Monosporascus</taxon>
    </lineage>
</organism>
<dbReference type="EMBL" id="QJNS01000159">
    <property type="protein sequence ID" value="RYO84512.1"/>
    <property type="molecule type" value="Genomic_DNA"/>
</dbReference>